<dbReference type="GO" id="GO:0016788">
    <property type="term" value="F:hydrolase activity, acting on ester bonds"/>
    <property type="evidence" value="ECO:0007669"/>
    <property type="project" value="InterPro"/>
</dbReference>
<dbReference type="InterPro" id="IPR007312">
    <property type="entry name" value="Phosphoesterase"/>
</dbReference>
<evidence type="ECO:0000256" key="1">
    <source>
        <dbReference type="ARBA" id="ARBA00022801"/>
    </source>
</evidence>
<dbReference type="Proteomes" id="UP000247781">
    <property type="component" value="Unassembled WGS sequence"/>
</dbReference>
<sequence>MGYANYVGRVGALAVALGLGVATANSPAIALADSSGSSSTGSASGTSAGSSSISSSSGTGSSSPKTGPASTVAASSANDTSTNSATQSGSPTDPRAGVVQAAGGADISAPANGTSSTKPTTPASTPSSEISSASTAPAPDLSSTTSTPEQTAASSSAGAANTTPATSSTDASTSTSSPRGKSFAASSPATSAAGATVSASVADTAPPVTARPQLAAATSSITTKATPTVIAVAAPAVSTARFQAKTAAFVTPAAPAVVSAPGSPGGIITTLVSGLLSVIGFNPQAASGPLAPPQLPTLWTLLAWVRREFEQSFSIGSPTVGPVATASLLHSPDLLVNAGAEFGDPSLSGYSSVTVPGWIATGTPTVIDYGTLRRFPLPLATPGPTLPAFLGFPTSDSGSPGGHQFFGGGPVATSTLTQTVDLSTAASQIDTGTVPYRLSADLGGFFIDPSAASVTVAFLDTSQQQLSTGQIAPVTALDRLFQTTLLSRATSGAIPVGTRSAQVVVTFTDRNPILGNYNNAYADNVSLTVGANLPAPPPPTPPASTVGSLDHVFLIYLENHGVTDIVGSPNAPYLNSLINTYGYESNYYALTHPSDPNYYPILGGSDFGINYNCPANCFDQPNLADNIEAAGKTWAGYEQNGGGYSSPTDQLPFLTFSDIYNNPARVQAHLFPLTELAPDLQSATSTPNFAWIAADENNNGEGPISVPFGALQFVLSQLTTHQYNVAAADQFVQDTLPTIMNSPVWQDPTQKSAIFLTFDEDYNNLSLGIGNQGNHIPMIVIPSPGAVAAGMRAGHFVAVHHNNHYSLQRTIEDALGLPPLTNNDKFAQPLNEFWT</sequence>
<feature type="compositionally biased region" description="Low complexity" evidence="3">
    <location>
        <begin position="34"/>
        <end position="86"/>
    </location>
</feature>
<feature type="compositionally biased region" description="Low complexity" evidence="3">
    <location>
        <begin position="114"/>
        <end position="139"/>
    </location>
</feature>
<evidence type="ECO:0000256" key="4">
    <source>
        <dbReference type="SAM" id="SignalP"/>
    </source>
</evidence>
<keyword evidence="6" id="KW-1185">Reference proteome</keyword>
<accession>A0A318HJZ4</accession>
<feature type="region of interest" description="Disordered" evidence="3">
    <location>
        <begin position="31"/>
        <end position="187"/>
    </location>
</feature>
<gene>
    <name evidence="5" type="ORF">C8E89_10360</name>
</gene>
<proteinExistence type="predicted"/>
<reference evidence="5 6" key="2">
    <citation type="submission" date="2018-06" db="EMBL/GenBank/DDBJ databases">
        <title>Sequencing of bacterial isolates from soil warming experiment in Harvard Forest, Massachusetts, USA.</title>
        <authorList>
            <person name="Deangelis K.PhD."/>
        </authorList>
    </citation>
    <scope>NUCLEOTIDE SEQUENCE [LARGE SCALE GENOMIC DNA]</scope>
    <source>
        <strain evidence="5 6">GAS496</strain>
    </source>
</reference>
<dbReference type="PANTHER" id="PTHR45725">
    <property type="entry name" value="FORMIN HOMOLOGY 2 FAMILY MEMBER"/>
    <property type="match status" value="1"/>
</dbReference>
<evidence type="ECO:0000256" key="3">
    <source>
        <dbReference type="SAM" id="MobiDB-lite"/>
    </source>
</evidence>
<dbReference type="Gene3D" id="3.40.720.10">
    <property type="entry name" value="Alkaline Phosphatase, subunit A"/>
    <property type="match status" value="1"/>
</dbReference>
<dbReference type="Pfam" id="PF04185">
    <property type="entry name" value="Phosphoesterase"/>
    <property type="match status" value="1"/>
</dbReference>
<reference evidence="6" key="1">
    <citation type="submission" date="2018-05" db="EMBL/GenBank/DDBJ databases">
        <authorList>
            <person name="Deangelis K."/>
            <person name="Huntemann M."/>
            <person name="Clum A."/>
            <person name="Pillay M."/>
            <person name="Palaniappan K."/>
            <person name="Varghese N."/>
            <person name="Mikhailova N."/>
            <person name="Stamatis D."/>
            <person name="Reddy T."/>
            <person name="Daum C."/>
            <person name="Shapiro N."/>
            <person name="Ivanova N."/>
            <person name="Kyrpides N."/>
            <person name="Woyke T."/>
        </authorList>
    </citation>
    <scope>NUCLEOTIDE SEQUENCE [LARGE SCALE GENOMIC DNA]</scope>
    <source>
        <strain evidence="6">GAS496</strain>
    </source>
</reference>
<name>A0A318HJZ4_9MYCO</name>
<evidence type="ECO:0000313" key="5">
    <source>
        <dbReference type="EMBL" id="PXX10973.1"/>
    </source>
</evidence>
<dbReference type="AlphaFoldDB" id="A0A318HJZ4"/>
<dbReference type="InterPro" id="IPR051425">
    <property type="entry name" value="Formin_Homology"/>
</dbReference>
<keyword evidence="4" id="KW-0732">Signal</keyword>
<evidence type="ECO:0000313" key="6">
    <source>
        <dbReference type="Proteomes" id="UP000247781"/>
    </source>
</evidence>
<dbReference type="OrthoDB" id="345880at2"/>
<dbReference type="PANTHER" id="PTHR45725:SF18">
    <property type="entry name" value="ORC1-LIKE AAA ATPASE DOMAIN-CONTAINING PROTEIN"/>
    <property type="match status" value="1"/>
</dbReference>
<dbReference type="InterPro" id="IPR017850">
    <property type="entry name" value="Alkaline_phosphatase_core_sf"/>
</dbReference>
<dbReference type="EMBL" id="QJJU01000003">
    <property type="protein sequence ID" value="PXX10973.1"/>
    <property type="molecule type" value="Genomic_DNA"/>
</dbReference>
<feature type="signal peptide" evidence="4">
    <location>
        <begin position="1"/>
        <end position="24"/>
    </location>
</feature>
<feature type="compositionally biased region" description="Polar residues" evidence="3">
    <location>
        <begin position="141"/>
        <end position="150"/>
    </location>
</feature>
<feature type="compositionally biased region" description="Low complexity" evidence="3">
    <location>
        <begin position="151"/>
        <end position="187"/>
    </location>
</feature>
<protein>
    <submittedName>
        <fullName evidence="5">Phosphoesterase family protein</fullName>
    </submittedName>
</protein>
<comment type="caution">
    <text evidence="5">The sequence shown here is derived from an EMBL/GenBank/DDBJ whole genome shotgun (WGS) entry which is preliminary data.</text>
</comment>
<feature type="chain" id="PRO_5038785311" evidence="4">
    <location>
        <begin position="25"/>
        <end position="835"/>
    </location>
</feature>
<evidence type="ECO:0000256" key="2">
    <source>
        <dbReference type="ARBA" id="ARBA00023026"/>
    </source>
</evidence>
<keyword evidence="2" id="KW-0843">Virulence</keyword>
<keyword evidence="1" id="KW-0378">Hydrolase</keyword>
<organism evidence="5 6">
    <name type="scientific">Mycolicibacterium moriokaense</name>
    <dbReference type="NCBI Taxonomy" id="39691"/>
    <lineage>
        <taxon>Bacteria</taxon>
        <taxon>Bacillati</taxon>
        <taxon>Actinomycetota</taxon>
        <taxon>Actinomycetes</taxon>
        <taxon>Mycobacteriales</taxon>
        <taxon>Mycobacteriaceae</taxon>
        <taxon>Mycolicibacterium</taxon>
    </lineage>
</organism>